<dbReference type="InterPro" id="IPR036397">
    <property type="entry name" value="RNaseH_sf"/>
</dbReference>
<evidence type="ECO:0000313" key="3">
    <source>
        <dbReference type="EMBL" id="MBW0574522.1"/>
    </source>
</evidence>
<dbReference type="InterPro" id="IPR050951">
    <property type="entry name" value="Retrovirus_Pol_polyprotein"/>
</dbReference>
<dbReference type="InterPro" id="IPR012337">
    <property type="entry name" value="RNaseH-like_sf"/>
</dbReference>
<dbReference type="GO" id="GO:0005634">
    <property type="term" value="C:nucleus"/>
    <property type="evidence" value="ECO:0007669"/>
    <property type="project" value="UniProtKB-ARBA"/>
</dbReference>
<dbReference type="PANTHER" id="PTHR37984:SF5">
    <property type="entry name" value="PROTEIN NYNRIN-LIKE"/>
    <property type="match status" value="1"/>
</dbReference>
<reference evidence="3" key="1">
    <citation type="submission" date="2021-03" db="EMBL/GenBank/DDBJ databases">
        <title>Draft genome sequence of rust myrtle Austropuccinia psidii MF-1, a brazilian biotype.</title>
        <authorList>
            <person name="Quecine M.C."/>
            <person name="Pachon D.M.R."/>
            <person name="Bonatelli M.L."/>
            <person name="Correr F.H."/>
            <person name="Franceschini L.M."/>
            <person name="Leite T.F."/>
            <person name="Margarido G.R.A."/>
            <person name="Almeida C.A."/>
            <person name="Ferrarezi J.A."/>
            <person name="Labate C.A."/>
        </authorList>
    </citation>
    <scope>NUCLEOTIDE SEQUENCE</scope>
    <source>
        <strain evidence="3">MF-1</strain>
    </source>
</reference>
<evidence type="ECO:0000259" key="2">
    <source>
        <dbReference type="PROSITE" id="PS50994"/>
    </source>
</evidence>
<proteinExistence type="predicted"/>
<comment type="caution">
    <text evidence="3">The sequence shown here is derived from an EMBL/GenBank/DDBJ whole genome shotgun (WGS) entry which is preliminary data.</text>
</comment>
<protein>
    <recommendedName>
        <fullName evidence="2">Integrase catalytic domain-containing protein</fullName>
    </recommendedName>
</protein>
<dbReference type="GO" id="GO:0015074">
    <property type="term" value="P:DNA integration"/>
    <property type="evidence" value="ECO:0007669"/>
    <property type="project" value="InterPro"/>
</dbReference>
<dbReference type="AlphaFoldDB" id="A0A9Q3PW60"/>
<dbReference type="Gene3D" id="3.30.420.10">
    <property type="entry name" value="Ribonuclease H-like superfamily/Ribonuclease H"/>
    <property type="match status" value="1"/>
</dbReference>
<feature type="domain" description="Integrase catalytic" evidence="2">
    <location>
        <begin position="1"/>
        <end position="159"/>
    </location>
</feature>
<accession>A0A9Q3PW60</accession>
<keyword evidence="1" id="KW-0694">RNA-binding</keyword>
<dbReference type="InterPro" id="IPR001584">
    <property type="entry name" value="Integrase_cat-core"/>
</dbReference>
<name>A0A9Q3PW60_9BASI</name>
<evidence type="ECO:0000313" key="4">
    <source>
        <dbReference type="Proteomes" id="UP000765509"/>
    </source>
</evidence>
<evidence type="ECO:0000256" key="1">
    <source>
        <dbReference type="ARBA" id="ARBA00022884"/>
    </source>
</evidence>
<dbReference type="PROSITE" id="PS50994">
    <property type="entry name" value="INTEGRASE"/>
    <property type="match status" value="1"/>
</dbReference>
<dbReference type="Proteomes" id="UP000765509">
    <property type="component" value="Unassembled WGS sequence"/>
</dbReference>
<dbReference type="OrthoDB" id="2273864at2759"/>
<dbReference type="PANTHER" id="PTHR37984">
    <property type="entry name" value="PROTEIN CBG26694"/>
    <property type="match status" value="1"/>
</dbReference>
<dbReference type="GO" id="GO:0003723">
    <property type="term" value="F:RNA binding"/>
    <property type="evidence" value="ECO:0007669"/>
    <property type="project" value="UniProtKB-KW"/>
</dbReference>
<gene>
    <name evidence="3" type="ORF">O181_114237</name>
</gene>
<organism evidence="3 4">
    <name type="scientific">Austropuccinia psidii MF-1</name>
    <dbReference type="NCBI Taxonomy" id="1389203"/>
    <lineage>
        <taxon>Eukaryota</taxon>
        <taxon>Fungi</taxon>
        <taxon>Dikarya</taxon>
        <taxon>Basidiomycota</taxon>
        <taxon>Pucciniomycotina</taxon>
        <taxon>Pucciniomycetes</taxon>
        <taxon>Pucciniales</taxon>
        <taxon>Sphaerophragmiaceae</taxon>
        <taxon>Austropuccinia</taxon>
    </lineage>
</organism>
<keyword evidence="4" id="KW-1185">Reference proteome</keyword>
<sequence>MDFITKLPLSNTVDSTLVVVDRFSRMEIFIIAYSTITAPHLSQIFINNAFSKLGLPVSIVSDRGSVFVSSFWTQCYQKIKIRQDDSTASCPETDRQTERVNQTLEQYLCMYVSCHKDFWHIWIPLAVFAYNNVENSLKKNHHFSLLMEEIPALIQLSFVKTHLLESYKQNLNKYRNLSRKN</sequence>
<dbReference type="EMBL" id="AVOT02094374">
    <property type="protein sequence ID" value="MBW0574522.1"/>
    <property type="molecule type" value="Genomic_DNA"/>
</dbReference>
<dbReference type="SUPFAM" id="SSF53098">
    <property type="entry name" value="Ribonuclease H-like"/>
    <property type="match status" value="1"/>
</dbReference>